<feature type="domain" description="Capsule synthesis protein CapA" evidence="3">
    <location>
        <begin position="119"/>
        <end position="372"/>
    </location>
</feature>
<accession>A0ABY8FN22</accession>
<dbReference type="PANTHER" id="PTHR33393">
    <property type="entry name" value="POLYGLUTAMINE SYNTHESIS ACCESSORY PROTEIN RV0574C-RELATED"/>
    <property type="match status" value="1"/>
</dbReference>
<keyword evidence="4" id="KW-0378">Hydrolase</keyword>
<evidence type="ECO:0000313" key="5">
    <source>
        <dbReference type="Proteomes" id="UP001215827"/>
    </source>
</evidence>
<dbReference type="InterPro" id="IPR019079">
    <property type="entry name" value="Capsule_synth_CapA"/>
</dbReference>
<evidence type="ECO:0000313" key="4">
    <source>
        <dbReference type="EMBL" id="WFL76419.1"/>
    </source>
</evidence>
<dbReference type="GO" id="GO:0016787">
    <property type="term" value="F:hydrolase activity"/>
    <property type="evidence" value="ECO:0007669"/>
    <property type="project" value="UniProtKB-KW"/>
</dbReference>
<reference evidence="4 5" key="1">
    <citation type="submission" date="2023-03" db="EMBL/GenBank/DDBJ databases">
        <title>Altererythrobacter sp. CAU 1644 isolated from sand.</title>
        <authorList>
            <person name="Kim W."/>
        </authorList>
    </citation>
    <scope>NUCLEOTIDE SEQUENCE [LARGE SCALE GENOMIC DNA]</scope>
    <source>
        <strain evidence="4 5">CAU 1644</strain>
    </source>
</reference>
<dbReference type="PANTHER" id="PTHR33393:SF11">
    <property type="entry name" value="POLYGLUTAMINE SYNTHESIS ACCESSORY PROTEIN RV0574C-RELATED"/>
    <property type="match status" value="1"/>
</dbReference>
<dbReference type="Pfam" id="PF09587">
    <property type="entry name" value="PGA_cap"/>
    <property type="match status" value="1"/>
</dbReference>
<dbReference type="CDD" id="cd07381">
    <property type="entry name" value="MPP_CapA"/>
    <property type="match status" value="1"/>
</dbReference>
<dbReference type="InterPro" id="IPR029052">
    <property type="entry name" value="Metallo-depent_PP-like"/>
</dbReference>
<keyword evidence="2" id="KW-0732">Signal</keyword>
<gene>
    <name evidence="4" type="ORF">P7228_10455</name>
</gene>
<feature type="signal peptide" evidence="2">
    <location>
        <begin position="1"/>
        <end position="23"/>
    </location>
</feature>
<evidence type="ECO:0000256" key="1">
    <source>
        <dbReference type="ARBA" id="ARBA00005662"/>
    </source>
</evidence>
<dbReference type="Gene3D" id="3.60.21.10">
    <property type="match status" value="1"/>
</dbReference>
<dbReference type="Proteomes" id="UP001215827">
    <property type="component" value="Chromosome"/>
</dbReference>
<sequence length="626" mass="66783">MTLGKMALAALAGMTVPATFALAKEPQQFQASGVIDTAFDRVSANGLTAKINGQAATVHGEGAYAVQVPIAPYYQIVVEGGLIHPTVQTFGHNEIYRAICDCLQIPAIEVVARKAGRIELLFAGDAMAGRRYVEPIWGERQLIDPADPLPDIKALLEPMRPYVETADLASVNLEIVLSDRDFGNSPPKSVTFYASPALAHALADAGFDHVSLGNNHSYDLLEEGVVSTIDAVERAGLAWSGAGLNEEQALRASRLDVGGQALSLLGYVGWKGSVEPNQVAEAGKGGAAHGSDKNIAASVAREAALGRNIIAQYHGSREYSDGPTEESERRMKLAVDRGAALVASHHPHVPQGIELYNDGLIAYSSGNFLFDQYFLETHGSFVLRAWLDDGKVARAEVIPIRILDYRPVPAVGSMREAILDRLERLSAARGTRIDRNGGHGVIVPRASRAEAPLARMRGCGSGEDLLRSGDFENATYGDANDRSLKAEGGKIAFPMIGSGGHVLQLTPASNSARMTVSPSTFFRNTGGTQFEVCGSVFAPADVRLSLGHQMRQDGQGRFDALEGNPVSPAGKDTQVSGGAWHDFSITFQIDSSDRGKPLRPMLTIAATDGSLLPQVALDNLRILMRD</sequence>
<dbReference type="EC" id="3.1.-.-" evidence="4"/>
<feature type="chain" id="PRO_5046762449" evidence="2">
    <location>
        <begin position="24"/>
        <end position="626"/>
    </location>
</feature>
<dbReference type="InterPro" id="IPR052169">
    <property type="entry name" value="CW_Biosynth-Accessory"/>
</dbReference>
<keyword evidence="5" id="KW-1185">Reference proteome</keyword>
<dbReference type="EMBL" id="CP121106">
    <property type="protein sequence ID" value="WFL76419.1"/>
    <property type="molecule type" value="Genomic_DNA"/>
</dbReference>
<organism evidence="4 5">
    <name type="scientific">Altererythrobacter arenosus</name>
    <dbReference type="NCBI Taxonomy" id="3032592"/>
    <lineage>
        <taxon>Bacteria</taxon>
        <taxon>Pseudomonadati</taxon>
        <taxon>Pseudomonadota</taxon>
        <taxon>Alphaproteobacteria</taxon>
        <taxon>Sphingomonadales</taxon>
        <taxon>Erythrobacteraceae</taxon>
        <taxon>Altererythrobacter</taxon>
    </lineage>
</organism>
<evidence type="ECO:0000256" key="2">
    <source>
        <dbReference type="SAM" id="SignalP"/>
    </source>
</evidence>
<proteinExistence type="inferred from homology"/>
<protein>
    <submittedName>
        <fullName evidence="4">CapA family protein</fullName>
        <ecNumber evidence="4">3.1.-.-</ecNumber>
    </submittedName>
</protein>
<evidence type="ECO:0000259" key="3">
    <source>
        <dbReference type="SMART" id="SM00854"/>
    </source>
</evidence>
<dbReference type="SMART" id="SM00854">
    <property type="entry name" value="PGA_cap"/>
    <property type="match status" value="1"/>
</dbReference>
<name>A0ABY8FN22_9SPHN</name>
<dbReference type="RefSeq" id="WP_278015185.1">
    <property type="nucleotide sequence ID" value="NZ_CP121106.1"/>
</dbReference>
<dbReference type="SUPFAM" id="SSF56300">
    <property type="entry name" value="Metallo-dependent phosphatases"/>
    <property type="match status" value="1"/>
</dbReference>
<comment type="similarity">
    <text evidence="1">Belongs to the CapA family.</text>
</comment>